<dbReference type="PROSITE" id="PS50939">
    <property type="entry name" value="CYTOCHROME_B561"/>
    <property type="match status" value="1"/>
</dbReference>
<comment type="subcellular location">
    <subcellularLocation>
        <location evidence="1">Membrane</location>
    </subcellularLocation>
</comment>
<dbReference type="Gene3D" id="1.20.120.1770">
    <property type="match status" value="1"/>
</dbReference>
<evidence type="ECO:0000259" key="11">
    <source>
        <dbReference type="PROSITE" id="PS50939"/>
    </source>
</evidence>
<protein>
    <recommendedName>
        <fullName evidence="14">Cytochrome b561 and DOMON domain-containing protein</fullName>
    </recommendedName>
</protein>
<proteinExistence type="predicted"/>
<evidence type="ECO:0000313" key="13">
    <source>
        <dbReference type="Proteomes" id="UP000604825"/>
    </source>
</evidence>
<reference evidence="12" key="1">
    <citation type="submission" date="2020-10" db="EMBL/GenBank/DDBJ databases">
        <authorList>
            <person name="Han B."/>
            <person name="Lu T."/>
            <person name="Zhao Q."/>
            <person name="Huang X."/>
            <person name="Zhao Y."/>
        </authorList>
    </citation>
    <scope>NUCLEOTIDE SEQUENCE</scope>
</reference>
<dbReference type="AlphaFoldDB" id="A0A811NVW5"/>
<evidence type="ECO:0000256" key="4">
    <source>
        <dbReference type="ARBA" id="ARBA00022729"/>
    </source>
</evidence>
<feature type="domain" description="Cytochrome b561" evidence="11">
    <location>
        <begin position="184"/>
        <end position="377"/>
    </location>
</feature>
<evidence type="ECO:0000256" key="5">
    <source>
        <dbReference type="ARBA" id="ARBA00022982"/>
    </source>
</evidence>
<feature type="transmembrane region" description="Helical" evidence="8">
    <location>
        <begin position="286"/>
        <end position="305"/>
    </location>
</feature>
<feature type="domain" description="DOMON" evidence="10">
    <location>
        <begin position="65"/>
        <end position="178"/>
    </location>
</feature>
<evidence type="ECO:0008006" key="14">
    <source>
        <dbReference type="Google" id="ProtNLM"/>
    </source>
</evidence>
<accession>A0A811NVW5</accession>
<dbReference type="OrthoDB" id="19261at2759"/>
<dbReference type="Pfam" id="PF03188">
    <property type="entry name" value="Cytochrom_B561"/>
    <property type="match status" value="1"/>
</dbReference>
<gene>
    <name evidence="12" type="ORF">NCGR_LOCUS23739</name>
</gene>
<keyword evidence="6 8" id="KW-1133">Transmembrane helix</keyword>
<dbReference type="CDD" id="cd08760">
    <property type="entry name" value="Cyt_b561_FRRS1_like"/>
    <property type="match status" value="1"/>
</dbReference>
<keyword evidence="5" id="KW-0249">Electron transport</keyword>
<feature type="signal peptide" evidence="9">
    <location>
        <begin position="1"/>
        <end position="30"/>
    </location>
</feature>
<organism evidence="12 13">
    <name type="scientific">Miscanthus lutarioriparius</name>
    <dbReference type="NCBI Taxonomy" id="422564"/>
    <lineage>
        <taxon>Eukaryota</taxon>
        <taxon>Viridiplantae</taxon>
        <taxon>Streptophyta</taxon>
        <taxon>Embryophyta</taxon>
        <taxon>Tracheophyta</taxon>
        <taxon>Spermatophyta</taxon>
        <taxon>Magnoliopsida</taxon>
        <taxon>Liliopsida</taxon>
        <taxon>Poales</taxon>
        <taxon>Poaceae</taxon>
        <taxon>PACMAD clade</taxon>
        <taxon>Panicoideae</taxon>
        <taxon>Andropogonodae</taxon>
        <taxon>Andropogoneae</taxon>
        <taxon>Saccharinae</taxon>
        <taxon>Miscanthus</taxon>
    </lineage>
</organism>
<feature type="transmembrane region" description="Helical" evidence="8">
    <location>
        <begin position="221"/>
        <end position="243"/>
    </location>
</feature>
<evidence type="ECO:0000256" key="3">
    <source>
        <dbReference type="ARBA" id="ARBA00022692"/>
    </source>
</evidence>
<evidence type="ECO:0000256" key="8">
    <source>
        <dbReference type="SAM" id="Phobius"/>
    </source>
</evidence>
<dbReference type="GO" id="GO:0016020">
    <property type="term" value="C:membrane"/>
    <property type="evidence" value="ECO:0007669"/>
    <property type="project" value="UniProtKB-SubCell"/>
</dbReference>
<evidence type="ECO:0000256" key="2">
    <source>
        <dbReference type="ARBA" id="ARBA00022448"/>
    </source>
</evidence>
<evidence type="ECO:0000259" key="10">
    <source>
        <dbReference type="PROSITE" id="PS50836"/>
    </source>
</evidence>
<dbReference type="InterPro" id="IPR045266">
    <property type="entry name" value="DOH_DOMON"/>
</dbReference>
<dbReference type="InterPro" id="IPR006593">
    <property type="entry name" value="Cyt_b561/ferric_Rdtase_TM"/>
</dbReference>
<dbReference type="PANTHER" id="PTHR23130:SF171">
    <property type="entry name" value="OS01G0895300 PROTEIN"/>
    <property type="match status" value="1"/>
</dbReference>
<dbReference type="PROSITE" id="PS50836">
    <property type="entry name" value="DOMON"/>
    <property type="match status" value="1"/>
</dbReference>
<keyword evidence="13" id="KW-1185">Reference proteome</keyword>
<keyword evidence="2" id="KW-0813">Transport</keyword>
<feature type="transmembrane region" description="Helical" evidence="8">
    <location>
        <begin position="325"/>
        <end position="345"/>
    </location>
</feature>
<dbReference type="CDD" id="cd09631">
    <property type="entry name" value="DOMON_DOH"/>
    <property type="match status" value="1"/>
</dbReference>
<dbReference type="SMART" id="SM00665">
    <property type="entry name" value="B561"/>
    <property type="match status" value="1"/>
</dbReference>
<dbReference type="PANTHER" id="PTHR23130">
    <property type="entry name" value="CYTOCHROME B561 AND DOMON DOMAIN-CONTAINING PROTEIN"/>
    <property type="match status" value="1"/>
</dbReference>
<name>A0A811NVW5_9POAL</name>
<comment type="caution">
    <text evidence="12">The sequence shown here is derived from an EMBL/GenBank/DDBJ whole genome shotgun (WGS) entry which is preliminary data.</text>
</comment>
<dbReference type="InterPro" id="IPR005018">
    <property type="entry name" value="DOMON_domain"/>
</dbReference>
<dbReference type="EMBL" id="CAJGYO010000006">
    <property type="protein sequence ID" value="CAD6235550.1"/>
    <property type="molecule type" value="Genomic_DNA"/>
</dbReference>
<dbReference type="Proteomes" id="UP000604825">
    <property type="component" value="Unassembled WGS sequence"/>
</dbReference>
<keyword evidence="7 8" id="KW-0472">Membrane</keyword>
<evidence type="ECO:0000256" key="9">
    <source>
        <dbReference type="SAM" id="SignalP"/>
    </source>
</evidence>
<keyword evidence="3 8" id="KW-0812">Transmembrane</keyword>
<keyword evidence="4 9" id="KW-0732">Signal</keyword>
<evidence type="ECO:0000256" key="1">
    <source>
        <dbReference type="ARBA" id="ARBA00004370"/>
    </source>
</evidence>
<dbReference type="SMART" id="SM00664">
    <property type="entry name" value="DoH"/>
    <property type="match status" value="1"/>
</dbReference>
<feature type="transmembrane region" description="Helical" evidence="8">
    <location>
        <begin position="351"/>
        <end position="370"/>
    </location>
</feature>
<evidence type="ECO:0000256" key="7">
    <source>
        <dbReference type="ARBA" id="ARBA00023136"/>
    </source>
</evidence>
<feature type="transmembrane region" description="Helical" evidence="8">
    <location>
        <begin position="250"/>
        <end position="274"/>
    </location>
</feature>
<evidence type="ECO:0000313" key="12">
    <source>
        <dbReference type="EMBL" id="CAD6235550.1"/>
    </source>
</evidence>
<sequence>MKPRSSCSPSISRALLVLLLCCLCGSVARSQTADSCTSTTALAAVSRLIPFDTSNLTCFDAWTSQGFIVRYGKSGQNNTWSFVLSAPDGGGYISVGFSSDGAMVGSSAVAGWTTASGAGVAKQYRLGGTSPGSCPPDQGSLALVPGTTLLVAQSSRLYLAFQFTAAQPPPPYLIYAVGPSGAQLSNNYLVRHRSYASAAVDYDTGVASSASGAGAFNTKKWHGAMAGLGWGVLMPVGVALARYFKRHDPFWFYAHVSVQGVGFVLGTAGVVAGFKLDDDVPGADSHQALGVAVLVFGCLQVLAFLARPDKGSKVRRYWNWYHHYVGRAAVACAIANVFIGLSIAHEAAALSAFYAIFLAVWVLASVVLEVRLWRTARSSH</sequence>
<feature type="chain" id="PRO_5032330746" description="Cytochrome b561 and DOMON domain-containing protein" evidence="9">
    <location>
        <begin position="31"/>
        <end position="380"/>
    </location>
</feature>
<evidence type="ECO:0000256" key="6">
    <source>
        <dbReference type="ARBA" id="ARBA00022989"/>
    </source>
</evidence>